<organism evidence="1 2">
    <name type="scientific">Owenia fusiformis</name>
    <name type="common">Polychaete worm</name>
    <dbReference type="NCBI Taxonomy" id="6347"/>
    <lineage>
        <taxon>Eukaryota</taxon>
        <taxon>Metazoa</taxon>
        <taxon>Spiralia</taxon>
        <taxon>Lophotrochozoa</taxon>
        <taxon>Annelida</taxon>
        <taxon>Polychaeta</taxon>
        <taxon>Sedentaria</taxon>
        <taxon>Canalipalpata</taxon>
        <taxon>Sabellida</taxon>
        <taxon>Oweniida</taxon>
        <taxon>Oweniidae</taxon>
        <taxon>Owenia</taxon>
    </lineage>
</organism>
<accession>A0A8J1TDH7</accession>
<dbReference type="EMBL" id="CAIIXF020000011">
    <property type="protein sequence ID" value="CAH1798482.1"/>
    <property type="molecule type" value="Genomic_DNA"/>
</dbReference>
<name>A0A8J1TDH7_OWEFU</name>
<comment type="caution">
    <text evidence="1">The sequence shown here is derived from an EMBL/GenBank/DDBJ whole genome shotgun (WGS) entry which is preliminary data.</text>
</comment>
<protein>
    <submittedName>
        <fullName evidence="1">Uncharacterized protein</fullName>
    </submittedName>
</protein>
<gene>
    <name evidence="1" type="ORF">OFUS_LOCUS22627</name>
</gene>
<evidence type="ECO:0000313" key="2">
    <source>
        <dbReference type="Proteomes" id="UP000749559"/>
    </source>
</evidence>
<proteinExistence type="predicted"/>
<evidence type="ECO:0000313" key="1">
    <source>
        <dbReference type="EMBL" id="CAH1798482.1"/>
    </source>
</evidence>
<sequence>MRMRTLYFMDTHLKPTFFETPEATSNTIESTPETLESEVKNLDPSASTMHFDTELESDAKNEGDGVNKKPDKVTEKVSQTQWSPQTDAIPLVPELDDDANDLEVEALLEATEEEHMDDTSYPTSVFAFSVGSSSPLPNRFQKEEKTEDWRLRTCDDSGFSTQDSEEPIMLASAMVEKNLPIGQGPNNESFYHGEGNPLVSEGNLEIATEENNELGTPSIWTFYHLNIAPHAFGENSNHF</sequence>
<reference evidence="1" key="1">
    <citation type="submission" date="2022-03" db="EMBL/GenBank/DDBJ databases">
        <authorList>
            <person name="Martin C."/>
        </authorList>
    </citation>
    <scope>NUCLEOTIDE SEQUENCE</scope>
</reference>
<dbReference type="Proteomes" id="UP000749559">
    <property type="component" value="Unassembled WGS sequence"/>
</dbReference>
<dbReference type="AlphaFoldDB" id="A0A8J1TDH7"/>
<keyword evidence="2" id="KW-1185">Reference proteome</keyword>